<dbReference type="EMBL" id="JAEAGR010000004">
    <property type="protein sequence ID" value="MBH1940386.1"/>
    <property type="molecule type" value="Genomic_DNA"/>
</dbReference>
<evidence type="ECO:0000313" key="1">
    <source>
        <dbReference type="EMBL" id="MBH1940386.1"/>
    </source>
</evidence>
<name>A0A8J7KSK4_9FIRM</name>
<organism evidence="1 2">
    <name type="scientific">Mobilitalea sibirica</name>
    <dbReference type="NCBI Taxonomy" id="1462919"/>
    <lineage>
        <taxon>Bacteria</taxon>
        <taxon>Bacillati</taxon>
        <taxon>Bacillota</taxon>
        <taxon>Clostridia</taxon>
        <taxon>Lachnospirales</taxon>
        <taxon>Lachnospiraceae</taxon>
        <taxon>Mobilitalea</taxon>
    </lineage>
</organism>
<reference evidence="1" key="1">
    <citation type="submission" date="2020-12" db="EMBL/GenBank/DDBJ databases">
        <title>M. sibirica DSM 26468T genome.</title>
        <authorList>
            <person name="Thieme N."/>
            <person name="Rettenmaier R."/>
            <person name="Zverlov V."/>
            <person name="Liebl W."/>
        </authorList>
    </citation>
    <scope>NUCLEOTIDE SEQUENCE</scope>
    <source>
        <strain evidence="1">DSM 26468</strain>
    </source>
</reference>
<keyword evidence="2" id="KW-1185">Reference proteome</keyword>
<dbReference type="RefSeq" id="WP_197660609.1">
    <property type="nucleotide sequence ID" value="NZ_JAEAGR010000004.1"/>
</dbReference>
<dbReference type="Proteomes" id="UP000623269">
    <property type="component" value="Unassembled WGS sequence"/>
</dbReference>
<evidence type="ECO:0000313" key="2">
    <source>
        <dbReference type="Proteomes" id="UP000623269"/>
    </source>
</evidence>
<proteinExistence type="predicted"/>
<protein>
    <submittedName>
        <fullName evidence="1">Uncharacterized protein</fullName>
    </submittedName>
</protein>
<dbReference type="AlphaFoldDB" id="A0A8J7KSK4"/>
<comment type="caution">
    <text evidence="1">The sequence shown here is derived from an EMBL/GenBank/DDBJ whole genome shotgun (WGS) entry which is preliminary data.</text>
</comment>
<accession>A0A8J7KSK4</accession>
<sequence>MNQRIVFFALVLQNIPKDTDSKMLLCFVLADTKSFGFLGASEWLPTFIKVVYYLFKLSGG</sequence>
<gene>
    <name evidence="1" type="ORF">I5677_05680</name>
</gene>